<reference evidence="1" key="2">
    <citation type="submission" date="2020-05" db="UniProtKB">
        <authorList>
            <consortium name="EnsemblMetazoa"/>
        </authorList>
    </citation>
    <scope>IDENTIFICATION</scope>
    <source>
        <strain evidence="1">WRAIR2</strain>
    </source>
</reference>
<accession>A0A182NX58</accession>
<name>A0A182NX58_9DIPT</name>
<keyword evidence="2" id="KW-1185">Reference proteome</keyword>
<sequence length="58" mass="7113">MMRQFSLRFLTFIIFHHWRFNVREGEQRLRILGGRDRLRQLGQDRRTTTTLHTGRATQ</sequence>
<dbReference type="VEuPathDB" id="VectorBase:ADIR014452"/>
<dbReference type="EnsemblMetazoa" id="ADIR014452-RA">
    <property type="protein sequence ID" value="ADIR014452-PA"/>
    <property type="gene ID" value="ADIR014452"/>
</dbReference>
<dbReference type="Proteomes" id="UP000075884">
    <property type="component" value="Unassembled WGS sequence"/>
</dbReference>
<proteinExistence type="predicted"/>
<evidence type="ECO:0000313" key="2">
    <source>
        <dbReference type="Proteomes" id="UP000075884"/>
    </source>
</evidence>
<dbReference type="AlphaFoldDB" id="A0A182NX58"/>
<organism evidence="1 2">
    <name type="scientific">Anopheles dirus</name>
    <dbReference type="NCBI Taxonomy" id="7168"/>
    <lineage>
        <taxon>Eukaryota</taxon>
        <taxon>Metazoa</taxon>
        <taxon>Ecdysozoa</taxon>
        <taxon>Arthropoda</taxon>
        <taxon>Hexapoda</taxon>
        <taxon>Insecta</taxon>
        <taxon>Pterygota</taxon>
        <taxon>Neoptera</taxon>
        <taxon>Endopterygota</taxon>
        <taxon>Diptera</taxon>
        <taxon>Nematocera</taxon>
        <taxon>Culicoidea</taxon>
        <taxon>Culicidae</taxon>
        <taxon>Anophelinae</taxon>
        <taxon>Anopheles</taxon>
    </lineage>
</organism>
<protein>
    <submittedName>
        <fullName evidence="1">Uncharacterized protein</fullName>
    </submittedName>
</protein>
<evidence type="ECO:0000313" key="1">
    <source>
        <dbReference type="EnsemblMetazoa" id="ADIR014452-PA"/>
    </source>
</evidence>
<reference evidence="2" key="1">
    <citation type="submission" date="2013-03" db="EMBL/GenBank/DDBJ databases">
        <title>The Genome Sequence of Anopheles dirus WRAIR2.</title>
        <authorList>
            <consortium name="The Broad Institute Genomics Platform"/>
            <person name="Neafsey D.E."/>
            <person name="Walton C."/>
            <person name="Walker B."/>
            <person name="Young S.K."/>
            <person name="Zeng Q."/>
            <person name="Gargeya S."/>
            <person name="Fitzgerald M."/>
            <person name="Haas B."/>
            <person name="Abouelleil A."/>
            <person name="Allen A.W."/>
            <person name="Alvarado L."/>
            <person name="Arachchi H.M."/>
            <person name="Berlin A.M."/>
            <person name="Chapman S.B."/>
            <person name="Gainer-Dewar J."/>
            <person name="Goldberg J."/>
            <person name="Griggs A."/>
            <person name="Gujja S."/>
            <person name="Hansen M."/>
            <person name="Howarth C."/>
            <person name="Imamovic A."/>
            <person name="Ireland A."/>
            <person name="Larimer J."/>
            <person name="McCowan C."/>
            <person name="Murphy C."/>
            <person name="Pearson M."/>
            <person name="Poon T.W."/>
            <person name="Priest M."/>
            <person name="Roberts A."/>
            <person name="Saif S."/>
            <person name="Shea T."/>
            <person name="Sisk P."/>
            <person name="Sykes S."/>
            <person name="Wortman J."/>
            <person name="Nusbaum C."/>
            <person name="Birren B."/>
        </authorList>
    </citation>
    <scope>NUCLEOTIDE SEQUENCE [LARGE SCALE GENOMIC DNA]</scope>
    <source>
        <strain evidence="2">WRAIR2</strain>
    </source>
</reference>